<dbReference type="InterPro" id="IPR030383">
    <property type="entry name" value="G_VLIG_dom"/>
</dbReference>
<dbReference type="EMBL" id="WTPW01002722">
    <property type="protein sequence ID" value="KAF0369731.1"/>
    <property type="molecule type" value="Genomic_DNA"/>
</dbReference>
<sequence length="1147" mass="134075">MFKNILETNFVGSSIVDNGLKMGKSLQFAGSTEFLESKRIVDFIVEKKCYHIKTKVMQLQQKHKNKLDFNKNKSIPIEIWQQTTELQELTRLFADILSLPINKRRQSLLHLEKEVSRLSMEESSEYRYDAIKKIKDLNNLGIKIEQEKGKMINEITKLWQKVDDASLGIEHFFRELGHIYYIFSSESDDSKIIFGNVPTKEKVFKLPEYYADLLISGNTIELLDGDSMTINESWFLAICNRINDRFPKLRIFVISIIGLQSSGKSTLLNALFACKFAVSVGRCTKGFFMQLLFLEKDLSVHLGVDAFILIDTEGFSAPEKMGEPYSEKKDRRLATFAMGISNLTIINVLGESMKKLTEILQIAIVTVTRLEKVGMSPDIIMVKHISEKNELKLSELEQRFREALRKALETVEKDDDATAYSPPSKKYHENIVELYNSIISDCKKSKNTTNFLNWYHLVCGYWKTVDHEDFAVQFKTLQEMDEFMKLKKQVANLEGIINEAFEKHKNLIKKNIRMQCINQKHSNEDSIRKECHQLIKNIYDVSKFKNEECCKECMKVIEEIAKLDKDLEDKNNEKPREEINKTIENYIDQCCDSIYIELKQMTDAILMQISLSNVQNKFIDECIEKGLKSYNKLSDEKERKREAENIWKSLRKEIESENKNTTINVNEKIDKEVTEGYEYRASKKFNNMYSANTFPDLSMINECEASLQPNEIISIQTQIENMVDEILSDIDCFRDGIVGDLILKIDKLTTSGRKYKPGSKQIIHAYALHYFKERMNKIQDEWNKNNTPVGVLDQKKDEYLKKIQTRLQYSHSYQTEGVIAGDYLLRAIQKKSINTENTVRINHVLDQHWIKDSERVRTKYFIELADKVHNNDKDKGVQHFLKPHESIEKWFKDKVNSVKREDQGKIYEKTFNTEFKYVRQSILNCKEFEEIKEFVDEYVTDNGISYVFLNAKDDTIAQQNFNIVQDAIIKELDDGKRNNRYQLKDNLLLNPSDSKNVMEKLGCTEPCYWCGALCCEPRGHVNGDGLFKIHRTDHQPRGLNGKYNTDSKELQTQACHDISDDTNMHYQKKIKKWKIAKSEDFNDWEFKPLKYSDDLSVLMRWFFHELHEKLAVSYNLKVANESDLYRNCKLDKDYREIIIALKNKIRD</sequence>
<dbReference type="InterPro" id="IPR027417">
    <property type="entry name" value="P-loop_NTPase"/>
</dbReference>
<name>A0A8H4A0E9_GIGMA</name>
<dbReference type="PROSITE" id="PS51717">
    <property type="entry name" value="G_VLIG"/>
    <property type="match status" value="1"/>
</dbReference>
<keyword evidence="1" id="KW-0175">Coiled coil</keyword>
<protein>
    <submittedName>
        <fullName evidence="3">Interferon-induced very large GTPase 1-like</fullName>
    </submittedName>
</protein>
<feature type="coiled-coil region" evidence="1">
    <location>
        <begin position="386"/>
        <end position="413"/>
    </location>
</feature>
<proteinExistence type="predicted"/>
<accession>A0A8H4A0E9</accession>
<feature type="domain" description="VLIG-type G" evidence="2">
    <location>
        <begin position="248"/>
        <end position="409"/>
    </location>
</feature>
<feature type="coiled-coil region" evidence="1">
    <location>
        <begin position="633"/>
        <end position="660"/>
    </location>
</feature>
<evidence type="ECO:0000256" key="1">
    <source>
        <dbReference type="SAM" id="Coils"/>
    </source>
</evidence>
<dbReference type="Gene3D" id="3.40.50.300">
    <property type="entry name" value="P-loop containing nucleotide triphosphate hydrolases"/>
    <property type="match status" value="1"/>
</dbReference>
<keyword evidence="4" id="KW-1185">Reference proteome</keyword>
<dbReference type="OrthoDB" id="1597724at2759"/>
<evidence type="ECO:0000313" key="4">
    <source>
        <dbReference type="Proteomes" id="UP000439903"/>
    </source>
</evidence>
<organism evidence="3 4">
    <name type="scientific">Gigaspora margarita</name>
    <dbReference type="NCBI Taxonomy" id="4874"/>
    <lineage>
        <taxon>Eukaryota</taxon>
        <taxon>Fungi</taxon>
        <taxon>Fungi incertae sedis</taxon>
        <taxon>Mucoromycota</taxon>
        <taxon>Glomeromycotina</taxon>
        <taxon>Glomeromycetes</taxon>
        <taxon>Diversisporales</taxon>
        <taxon>Gigasporaceae</taxon>
        <taxon>Gigaspora</taxon>
    </lineage>
</organism>
<dbReference type="PANTHER" id="PTHR22796">
    <property type="entry name" value="URG4-RELATED"/>
    <property type="match status" value="1"/>
</dbReference>
<evidence type="ECO:0000313" key="3">
    <source>
        <dbReference type="EMBL" id="KAF0369731.1"/>
    </source>
</evidence>
<gene>
    <name evidence="3" type="ORF">F8M41_013432</name>
</gene>
<dbReference type="AlphaFoldDB" id="A0A8H4A0E9"/>
<dbReference type="PANTHER" id="PTHR22796:SF1">
    <property type="entry name" value="VWFA DOMAIN-CONTAINING PROTEIN"/>
    <property type="match status" value="1"/>
</dbReference>
<dbReference type="Proteomes" id="UP000439903">
    <property type="component" value="Unassembled WGS sequence"/>
</dbReference>
<comment type="caution">
    <text evidence="3">The sequence shown here is derived from an EMBL/GenBank/DDBJ whole genome shotgun (WGS) entry which is preliminary data.</text>
</comment>
<dbReference type="GO" id="GO:0005525">
    <property type="term" value="F:GTP binding"/>
    <property type="evidence" value="ECO:0007669"/>
    <property type="project" value="InterPro"/>
</dbReference>
<feature type="coiled-coil region" evidence="1">
    <location>
        <begin position="553"/>
        <end position="580"/>
    </location>
</feature>
<evidence type="ECO:0000259" key="2">
    <source>
        <dbReference type="PROSITE" id="PS51717"/>
    </source>
</evidence>
<reference evidence="3 4" key="1">
    <citation type="journal article" date="2019" name="Environ. Microbiol.">
        <title>At the nexus of three kingdoms: the genome of the mycorrhizal fungus Gigaspora margarita provides insights into plant, endobacterial and fungal interactions.</title>
        <authorList>
            <person name="Venice F."/>
            <person name="Ghignone S."/>
            <person name="Salvioli di Fossalunga A."/>
            <person name="Amselem J."/>
            <person name="Novero M."/>
            <person name="Xianan X."/>
            <person name="Sedzielewska Toro K."/>
            <person name="Morin E."/>
            <person name="Lipzen A."/>
            <person name="Grigoriev I.V."/>
            <person name="Henrissat B."/>
            <person name="Martin F.M."/>
            <person name="Bonfante P."/>
        </authorList>
    </citation>
    <scope>NUCLEOTIDE SEQUENCE [LARGE SCALE GENOMIC DNA]</scope>
    <source>
        <strain evidence="3 4">BEG34</strain>
    </source>
</reference>
<dbReference type="SUPFAM" id="SSF52540">
    <property type="entry name" value="P-loop containing nucleoside triphosphate hydrolases"/>
    <property type="match status" value="1"/>
</dbReference>
<dbReference type="Pfam" id="PF25683">
    <property type="entry name" value="URGCP_GTPase"/>
    <property type="match status" value="1"/>
</dbReference>